<dbReference type="Gene3D" id="3.90.1410.10">
    <property type="entry name" value="set domain protein methyltransferase, domain 1"/>
    <property type="match status" value="1"/>
</dbReference>
<name>A0A7G2CU20_9TRYP</name>
<feature type="coiled-coil region" evidence="1">
    <location>
        <begin position="349"/>
        <end position="376"/>
    </location>
</feature>
<keyword evidence="1" id="KW-0175">Coiled coil</keyword>
<dbReference type="AlphaFoldDB" id="A0A7G2CU20"/>
<dbReference type="InterPro" id="IPR001214">
    <property type="entry name" value="SET_dom"/>
</dbReference>
<organism evidence="3 4">
    <name type="scientific">Angomonas deanei</name>
    <dbReference type="NCBI Taxonomy" id="59799"/>
    <lineage>
        <taxon>Eukaryota</taxon>
        <taxon>Discoba</taxon>
        <taxon>Euglenozoa</taxon>
        <taxon>Kinetoplastea</taxon>
        <taxon>Metakinetoplastina</taxon>
        <taxon>Trypanosomatida</taxon>
        <taxon>Trypanosomatidae</taxon>
        <taxon>Strigomonadinae</taxon>
        <taxon>Angomonas</taxon>
    </lineage>
</organism>
<sequence>MFRLTVLWRETGRPLYPRTSLLPIDFYHCCKNHLNIQLNYKTYVGMRSSQQRGIFLDPSEHIKQNQVIATIPLTSLHRLSNIQTKPNTMRNVSLDDVRNAIKNSEFKMMAPQIYMGLQFSSIISLLPDVSKQKSMEDIDKCNAVLQSDINPWARMLDDEDFNEDFVLSMYGMSLDNWQRNKFDDLNVHFRTAMNDVYMALQPPFKPEHFRRITRLIIARVEHVPPEDYYDGNATIRRLRRRLRQLRGKPDPTDLAMVPFLDMLNHSNRPNVGIRVGPSPVLNGKGAITVYSLCEIAPGHELCRHYNFAISRPFALFRYGFLPFDLITMTETDPAMEHVFKNQHMMSDESMEAQRAKEIVEREVDRLETLFKEARGEKPSSPPEEKK</sequence>
<dbReference type="InterPro" id="IPR046341">
    <property type="entry name" value="SET_dom_sf"/>
</dbReference>
<dbReference type="Pfam" id="PF00856">
    <property type="entry name" value="SET"/>
    <property type="match status" value="1"/>
</dbReference>
<proteinExistence type="predicted"/>
<dbReference type="Proteomes" id="UP000515908">
    <property type="component" value="Chromosome 23"/>
</dbReference>
<keyword evidence="4" id="KW-1185">Reference proteome</keyword>
<evidence type="ECO:0000313" key="4">
    <source>
        <dbReference type="Proteomes" id="UP000515908"/>
    </source>
</evidence>
<dbReference type="EMBL" id="LR877167">
    <property type="protein sequence ID" value="CAD2221953.1"/>
    <property type="molecule type" value="Genomic_DNA"/>
</dbReference>
<evidence type="ECO:0000259" key="2">
    <source>
        <dbReference type="Pfam" id="PF00856"/>
    </source>
</evidence>
<evidence type="ECO:0000256" key="1">
    <source>
        <dbReference type="SAM" id="Coils"/>
    </source>
</evidence>
<feature type="domain" description="SET" evidence="2">
    <location>
        <begin position="174"/>
        <end position="306"/>
    </location>
</feature>
<dbReference type="VEuPathDB" id="TriTrypDB:ADEAN_000949200"/>
<accession>A0A7G2CU20</accession>
<reference evidence="3 4" key="1">
    <citation type="submission" date="2020-08" db="EMBL/GenBank/DDBJ databases">
        <authorList>
            <person name="Newling K."/>
            <person name="Davey J."/>
            <person name="Forrester S."/>
        </authorList>
    </citation>
    <scope>NUCLEOTIDE SEQUENCE [LARGE SCALE GENOMIC DNA]</scope>
    <source>
        <strain evidence="4">Crithidia deanei Carvalho (ATCC PRA-265)</strain>
    </source>
</reference>
<evidence type="ECO:0000313" key="3">
    <source>
        <dbReference type="EMBL" id="CAD2221953.1"/>
    </source>
</evidence>
<gene>
    <name evidence="3" type="ORF">ADEAN_000949200</name>
</gene>
<dbReference type="SUPFAM" id="SSF82199">
    <property type="entry name" value="SET domain"/>
    <property type="match status" value="1"/>
</dbReference>
<protein>
    <submittedName>
        <fullName evidence="3">SET domain containing protein, putative</fullName>
    </submittedName>
</protein>